<sequence length="72" mass="8267">MLLFAKLFGKSDFDSALANLCIIAFWGLARLLELTYSGNSGPLQYDSSILTTEFLYHSLQRYHLGSNVWERY</sequence>
<evidence type="ECO:0000313" key="2">
    <source>
        <dbReference type="Proteomes" id="UP000325313"/>
    </source>
</evidence>
<comment type="caution">
    <text evidence="1">The sequence shown here is derived from an EMBL/GenBank/DDBJ whole genome shotgun (WGS) entry which is preliminary data.</text>
</comment>
<protein>
    <submittedName>
        <fullName evidence="1">Uncharacterized protein</fullName>
    </submittedName>
</protein>
<reference evidence="1 2" key="1">
    <citation type="submission" date="2019-05" db="EMBL/GenBank/DDBJ databases">
        <title>Emergence of the Ug99 lineage of the wheat stem rust pathogen through somatic hybridization.</title>
        <authorList>
            <person name="Li F."/>
            <person name="Upadhyaya N.M."/>
            <person name="Sperschneider J."/>
            <person name="Matny O."/>
            <person name="Nguyen-Phuc H."/>
            <person name="Mago R."/>
            <person name="Raley C."/>
            <person name="Miller M.E."/>
            <person name="Silverstein K.A.T."/>
            <person name="Henningsen E."/>
            <person name="Hirsch C.D."/>
            <person name="Visser B."/>
            <person name="Pretorius Z.A."/>
            <person name="Steffenson B.J."/>
            <person name="Schwessinger B."/>
            <person name="Dodds P.N."/>
            <person name="Figueroa M."/>
        </authorList>
    </citation>
    <scope>NUCLEOTIDE SEQUENCE [LARGE SCALE GENOMIC DNA]</scope>
    <source>
        <strain evidence="1 2">Ug99</strain>
    </source>
</reference>
<proteinExistence type="predicted"/>
<accession>A0A5B0RXV1</accession>
<evidence type="ECO:0000313" key="1">
    <source>
        <dbReference type="EMBL" id="KAA1130650.1"/>
    </source>
</evidence>
<organism evidence="1 2">
    <name type="scientific">Puccinia graminis f. sp. tritici</name>
    <dbReference type="NCBI Taxonomy" id="56615"/>
    <lineage>
        <taxon>Eukaryota</taxon>
        <taxon>Fungi</taxon>
        <taxon>Dikarya</taxon>
        <taxon>Basidiomycota</taxon>
        <taxon>Pucciniomycotina</taxon>
        <taxon>Pucciniomycetes</taxon>
        <taxon>Pucciniales</taxon>
        <taxon>Pucciniaceae</taxon>
        <taxon>Puccinia</taxon>
    </lineage>
</organism>
<dbReference type="AlphaFoldDB" id="A0A5B0RXV1"/>
<gene>
    <name evidence="1" type="ORF">PGTUg99_019049</name>
</gene>
<dbReference type="Proteomes" id="UP000325313">
    <property type="component" value="Unassembled WGS sequence"/>
</dbReference>
<dbReference type="EMBL" id="VDEP01000107">
    <property type="protein sequence ID" value="KAA1130650.1"/>
    <property type="molecule type" value="Genomic_DNA"/>
</dbReference>
<name>A0A5B0RXV1_PUCGR</name>